<keyword evidence="1" id="KW-0143">Chaperone</keyword>
<evidence type="ECO:0000259" key="4">
    <source>
        <dbReference type="Pfam" id="PF25767"/>
    </source>
</evidence>
<dbReference type="InterPro" id="IPR033162">
    <property type="entry name" value="TBCD"/>
</dbReference>
<feature type="domain" description="Tubulin-folding cofactor D C-terminal" evidence="3">
    <location>
        <begin position="932"/>
        <end position="1142"/>
    </location>
</feature>
<reference evidence="5" key="1">
    <citation type="submission" date="2021-06" db="EMBL/GenBank/DDBJ databases">
        <authorList>
            <person name="Kallberg Y."/>
            <person name="Tangrot J."/>
            <person name="Rosling A."/>
        </authorList>
    </citation>
    <scope>NUCLEOTIDE SEQUENCE</scope>
    <source>
        <strain evidence="5">FL130A</strain>
    </source>
</reference>
<dbReference type="InterPro" id="IPR022577">
    <property type="entry name" value="TBCD_C"/>
</dbReference>
<dbReference type="InterPro" id="IPR016024">
    <property type="entry name" value="ARM-type_fold"/>
</dbReference>
<comment type="caution">
    <text evidence="5">The sequence shown here is derived from an EMBL/GenBank/DDBJ whole genome shotgun (WGS) entry which is preliminary data.</text>
</comment>
<dbReference type="PANTHER" id="PTHR12658">
    <property type="entry name" value="BETA-TUBULIN COFACTOR D"/>
    <property type="match status" value="1"/>
</dbReference>
<dbReference type="GO" id="GO:0007023">
    <property type="term" value="P:post-chaperonin tubulin folding pathway"/>
    <property type="evidence" value="ECO:0007669"/>
    <property type="project" value="InterPro"/>
</dbReference>
<evidence type="ECO:0000256" key="1">
    <source>
        <dbReference type="ARBA" id="ARBA00023186"/>
    </source>
</evidence>
<evidence type="ECO:0000256" key="2">
    <source>
        <dbReference type="PROSITE-ProRule" id="PRU00103"/>
    </source>
</evidence>
<dbReference type="Pfam" id="PF25767">
    <property type="entry name" value="ARM_TBCD_2nd"/>
    <property type="match status" value="1"/>
</dbReference>
<dbReference type="InterPro" id="IPR011989">
    <property type="entry name" value="ARM-like"/>
</dbReference>
<feature type="repeat" description="HEAT" evidence="2">
    <location>
        <begin position="387"/>
        <end position="424"/>
    </location>
</feature>
<dbReference type="InterPro" id="IPR058033">
    <property type="entry name" value="ARM_TBCD_2nd"/>
</dbReference>
<name>A0A9N9EZ01_9GLOM</name>
<sequence length="1281" mass="145060">MVSDHWDQDREAIELSQTNQNAFEDESCVKNASHFEQADEFFANLKVLLGRARNVNKTVEEDKLQEQRVLDNEADEDRVLKKLIGLIDPYQEQPYLLDPHLENMVKPIIEILRSYIKEVNIQGSILSKTAPAIVGSNLAETQKSNTSGSSSFHVTKTMKRLFRLLYYTMKIRGYKTIVKFFTHEVSDLEPTFYFLVATDPQDYDALSKFYLNVTGKERDGAAVLLSRLLTRRDIAASYLADYVEWATKEAKTNENVFTAIGILDSLCAIYKLGQRSTLLPTIPTAWPCLSLIEFNKNFASNILVRKLLVKLTQRFGLCFLRPKIANWRYKRGNRSLKENLAATSPSSTIITSKSIDPSNINQTIGHGELEDEETEDEEEVPEQIEEIIEILLNGLRDKDTIVRWSAAKGIGRIAQRLSQELADDVIGSLLELFSENTFVRSGGVVDMSAVSDNTWHGACLAIAELARRGLLLPKRLNEVTAWALKFDLKRGSYSIGSHVRDAACYVCWSFARAYAPEVLAPYVAELANSLVVVSVFDREVNVRRASSAAFQENVGRQGIFPHGIDIITTADYFTVGNRTNAFLEISVKIANFPEYRKHLIDHLSTITVVNWDKYMRELCAQALHKLTRLDVEYMVNTVLPRLISLAKTGDLQTCHGTLMAIGEISLAWSQIEGTSDCNWMEKHRHLEISTIVDSIPDNLFIDFGSDIICQATAHYVACLARAMWPVTNEILVNWKKVVYDLMGRKDEVGQKIAVRAVEALVEQYGITFDEIDRYPLLCYSLCQIANASIIFLEDRYALALGVLDFPKIPEYLERIVDSLVLTSTIQEIKPWNDAETRRNAIISLTNIPLKLGSSFKKVANKQIFMKLVEAFFIGLEDYSTDSRGDVGSWIREVSMLGFASFVPFIVKLDIQGTNGDDQNCHEYWWTDELTRRVFACLLKQSVERIDRIRACAGKILIELLYEKRENDNAREDDWLLNVPGRDFLQKVLPSHRDEEIQWSNPQTLYPRMVKLLELKDYRFELLTGLILAAGGLTESLIRYSSSTLIEYADSLQISSPPTTIFSSITLVDLANSLMDIYRAYERQDRVMLPLLEVTDLLLEVGKLQKLADVVSVSNDSEQKGFSFQELFDRTRKECVKSRDIRKISACVRIFCGFVTLGAPYRNKALFQLLGFLVHPFPMIRRTTADQLYLTLSAESIDEEDVEMNNDEEASSENDSSTWIQVEDILANTNWDDPIPKLKEIRAQLYPILGISPPKVVSTTVTGSTVNTTTTTTTTTVETSNN</sequence>
<organism evidence="5 6">
    <name type="scientific">Ambispora leptoticha</name>
    <dbReference type="NCBI Taxonomy" id="144679"/>
    <lineage>
        <taxon>Eukaryota</taxon>
        <taxon>Fungi</taxon>
        <taxon>Fungi incertae sedis</taxon>
        <taxon>Mucoromycota</taxon>
        <taxon>Glomeromycotina</taxon>
        <taxon>Glomeromycetes</taxon>
        <taxon>Archaeosporales</taxon>
        <taxon>Ambisporaceae</taxon>
        <taxon>Ambispora</taxon>
    </lineage>
</organism>
<dbReference type="GO" id="GO:0000226">
    <property type="term" value="P:microtubule cytoskeleton organization"/>
    <property type="evidence" value="ECO:0007669"/>
    <property type="project" value="TreeGrafter"/>
</dbReference>
<accession>A0A9N9EZ01</accession>
<evidence type="ECO:0000259" key="3">
    <source>
        <dbReference type="Pfam" id="PF12612"/>
    </source>
</evidence>
<proteinExistence type="predicted"/>
<protein>
    <submittedName>
        <fullName evidence="5">14423_t:CDS:1</fullName>
    </submittedName>
</protein>
<dbReference type="Pfam" id="PF23579">
    <property type="entry name" value="ARM_TBCD"/>
    <property type="match status" value="1"/>
</dbReference>
<dbReference type="GO" id="GO:0005096">
    <property type="term" value="F:GTPase activator activity"/>
    <property type="evidence" value="ECO:0007669"/>
    <property type="project" value="InterPro"/>
</dbReference>
<evidence type="ECO:0000313" key="6">
    <source>
        <dbReference type="Proteomes" id="UP000789508"/>
    </source>
</evidence>
<dbReference type="Proteomes" id="UP000789508">
    <property type="component" value="Unassembled WGS sequence"/>
</dbReference>
<dbReference type="SUPFAM" id="SSF48371">
    <property type="entry name" value="ARM repeat"/>
    <property type="match status" value="1"/>
</dbReference>
<dbReference type="PANTHER" id="PTHR12658:SF0">
    <property type="entry name" value="TUBULIN-SPECIFIC CHAPERONE D"/>
    <property type="match status" value="1"/>
</dbReference>
<gene>
    <name evidence="5" type="ORF">ALEPTO_LOCUS3368</name>
</gene>
<dbReference type="PROSITE" id="PS50077">
    <property type="entry name" value="HEAT_REPEAT"/>
    <property type="match status" value="1"/>
</dbReference>
<keyword evidence="6" id="KW-1185">Reference proteome</keyword>
<dbReference type="GO" id="GO:0007021">
    <property type="term" value="P:tubulin complex assembly"/>
    <property type="evidence" value="ECO:0007669"/>
    <property type="project" value="InterPro"/>
</dbReference>
<dbReference type="InterPro" id="IPR021133">
    <property type="entry name" value="HEAT_type_2"/>
</dbReference>
<dbReference type="EMBL" id="CAJVPS010000617">
    <property type="protein sequence ID" value="CAG8498625.1"/>
    <property type="molecule type" value="Genomic_DNA"/>
</dbReference>
<feature type="domain" description="Tubulin-folding cofactor D ARM repeats" evidence="4">
    <location>
        <begin position="303"/>
        <end position="564"/>
    </location>
</feature>
<dbReference type="Pfam" id="PF12612">
    <property type="entry name" value="TFCD_C"/>
    <property type="match status" value="1"/>
</dbReference>
<dbReference type="OrthoDB" id="10253476at2759"/>
<evidence type="ECO:0000313" key="5">
    <source>
        <dbReference type="EMBL" id="CAG8498625.1"/>
    </source>
</evidence>
<dbReference type="GO" id="GO:0048487">
    <property type="term" value="F:beta-tubulin binding"/>
    <property type="evidence" value="ECO:0007669"/>
    <property type="project" value="InterPro"/>
</dbReference>
<dbReference type="Gene3D" id="1.25.10.10">
    <property type="entry name" value="Leucine-rich Repeat Variant"/>
    <property type="match status" value="1"/>
</dbReference>